<sequence length="263" mass="27724">MTEVIPMSNKLGGKVAIITGGASGIGEATARLFANEGVRMVVIADIQDQLGKLVASSIGLHCCSYVRCDVTDENQVKCMVEATVQKYGTLDIMFSNAGTIHTNQTILDLDLEKMDRLFAINVRGMAACVKYAARAMVQGGVKGGSIICTASVRAKKGSPMLVDYGMSKHAVLGLIRSASCELGKYGIRVNCVSPAAVATPLVLKSFGYKDIETAENAFLSTTSMTELALTVNHVADAVLYLASDQSAFVSGHDLVVDGGYLSI</sequence>
<dbReference type="GO" id="GO:0120529">
    <property type="term" value="F:secoisolariciresinol dehydrogenase activity"/>
    <property type="evidence" value="ECO:0007669"/>
    <property type="project" value="UniProtKB-EC"/>
</dbReference>
<dbReference type="STRING" id="218851.A0A2G5F3B2"/>
<dbReference type="InParanoid" id="A0A2G5F3B2"/>
<dbReference type="InterPro" id="IPR020904">
    <property type="entry name" value="Sc_DH/Rdtase_CS"/>
</dbReference>
<dbReference type="InterPro" id="IPR036291">
    <property type="entry name" value="NAD(P)-bd_dom_sf"/>
</dbReference>
<organism evidence="4 5">
    <name type="scientific">Aquilegia coerulea</name>
    <name type="common">Rocky mountain columbine</name>
    <dbReference type="NCBI Taxonomy" id="218851"/>
    <lineage>
        <taxon>Eukaryota</taxon>
        <taxon>Viridiplantae</taxon>
        <taxon>Streptophyta</taxon>
        <taxon>Embryophyta</taxon>
        <taxon>Tracheophyta</taxon>
        <taxon>Spermatophyta</taxon>
        <taxon>Magnoliopsida</taxon>
        <taxon>Ranunculales</taxon>
        <taxon>Ranunculaceae</taxon>
        <taxon>Thalictroideae</taxon>
        <taxon>Aquilegia</taxon>
    </lineage>
</organism>
<dbReference type="InterPro" id="IPR002347">
    <property type="entry name" value="SDR_fam"/>
</dbReference>
<dbReference type="Proteomes" id="UP000230069">
    <property type="component" value="Unassembled WGS sequence"/>
</dbReference>
<name>A0A2G5F3B2_AQUCA</name>
<evidence type="ECO:0000313" key="5">
    <source>
        <dbReference type="Proteomes" id="UP000230069"/>
    </source>
</evidence>
<dbReference type="PANTHER" id="PTHR42820:SF21">
    <property type="entry name" value="SHORT-CHAIN DEHYDROGENASE REDUCTASE 3B-LIKE"/>
    <property type="match status" value="1"/>
</dbReference>
<dbReference type="EMBL" id="KZ305019">
    <property type="protein sequence ID" value="PIA62484.1"/>
    <property type="molecule type" value="Genomic_DNA"/>
</dbReference>
<dbReference type="GO" id="GO:0009807">
    <property type="term" value="P:lignan biosynthetic process"/>
    <property type="evidence" value="ECO:0007669"/>
    <property type="project" value="UniProtKB-ARBA"/>
</dbReference>
<dbReference type="EC" id="1.1.1.331" evidence="2"/>
<keyword evidence="5" id="KW-1185">Reference proteome</keyword>
<dbReference type="PANTHER" id="PTHR42820">
    <property type="entry name" value="SHORT-CHAIN DEHYDROGENASE REDUCTASE"/>
    <property type="match status" value="1"/>
</dbReference>
<dbReference type="SUPFAM" id="SSF51735">
    <property type="entry name" value="NAD(P)-binding Rossmann-fold domains"/>
    <property type="match status" value="1"/>
</dbReference>
<dbReference type="PROSITE" id="PS00061">
    <property type="entry name" value="ADH_SHORT"/>
    <property type="match status" value="1"/>
</dbReference>
<comment type="similarity">
    <text evidence="1">Belongs to the short-chain dehydrogenases/reductases (SDR) family.</text>
</comment>
<accession>A0A2G5F3B2</accession>
<dbReference type="FunFam" id="3.40.50.720:FF:000084">
    <property type="entry name" value="Short-chain dehydrogenase reductase"/>
    <property type="match status" value="1"/>
</dbReference>
<evidence type="ECO:0000256" key="2">
    <source>
        <dbReference type="ARBA" id="ARBA00066949"/>
    </source>
</evidence>
<proteinExistence type="inferred from homology"/>
<dbReference type="Pfam" id="PF13561">
    <property type="entry name" value="adh_short_C2"/>
    <property type="match status" value="1"/>
</dbReference>
<gene>
    <name evidence="4" type="ORF">AQUCO_00200475v1</name>
</gene>
<dbReference type="AlphaFoldDB" id="A0A2G5F3B2"/>
<dbReference type="Gene3D" id="3.40.50.720">
    <property type="entry name" value="NAD(P)-binding Rossmann-like Domain"/>
    <property type="match status" value="1"/>
</dbReference>
<evidence type="ECO:0000256" key="3">
    <source>
        <dbReference type="ARBA" id="ARBA00071098"/>
    </source>
</evidence>
<protein>
    <recommendedName>
        <fullName evidence="3">Secoisolariciresinol dehydrogenase</fullName>
        <ecNumber evidence="2">1.1.1.331</ecNumber>
    </recommendedName>
</protein>
<dbReference type="PRINTS" id="PR00080">
    <property type="entry name" value="SDRFAMILY"/>
</dbReference>
<dbReference type="OrthoDB" id="294295at2759"/>
<dbReference type="NCBIfam" id="NF005559">
    <property type="entry name" value="PRK07231.1"/>
    <property type="match status" value="1"/>
</dbReference>
<evidence type="ECO:0000256" key="1">
    <source>
        <dbReference type="ARBA" id="ARBA00006484"/>
    </source>
</evidence>
<reference evidence="4 5" key="1">
    <citation type="submission" date="2017-09" db="EMBL/GenBank/DDBJ databases">
        <title>WGS assembly of Aquilegia coerulea Goldsmith.</title>
        <authorList>
            <person name="Hodges S."/>
            <person name="Kramer E."/>
            <person name="Nordborg M."/>
            <person name="Tomkins J."/>
            <person name="Borevitz J."/>
            <person name="Derieg N."/>
            <person name="Yan J."/>
            <person name="Mihaltcheva S."/>
            <person name="Hayes R.D."/>
            <person name="Rokhsar D."/>
        </authorList>
    </citation>
    <scope>NUCLEOTIDE SEQUENCE [LARGE SCALE GENOMIC DNA]</scope>
    <source>
        <strain evidence="5">cv. Goldsmith</strain>
    </source>
</reference>
<dbReference type="PRINTS" id="PR00081">
    <property type="entry name" value="GDHRDH"/>
</dbReference>
<evidence type="ECO:0000313" key="4">
    <source>
        <dbReference type="EMBL" id="PIA62484.1"/>
    </source>
</evidence>